<reference evidence="2" key="1">
    <citation type="submission" date="2020-10" db="EMBL/GenBank/DDBJ databases">
        <authorList>
            <person name="Gilroy R."/>
        </authorList>
    </citation>
    <scope>NUCLEOTIDE SEQUENCE</scope>
    <source>
        <strain evidence="2">ChiGjej3B3-7149</strain>
    </source>
</reference>
<feature type="signal peptide" evidence="1">
    <location>
        <begin position="1"/>
        <end position="22"/>
    </location>
</feature>
<reference evidence="2" key="2">
    <citation type="journal article" date="2021" name="PeerJ">
        <title>Extensive microbial diversity within the chicken gut microbiome revealed by metagenomics and culture.</title>
        <authorList>
            <person name="Gilroy R."/>
            <person name="Ravi A."/>
            <person name="Getino M."/>
            <person name="Pursley I."/>
            <person name="Horton D.L."/>
            <person name="Alikhan N.F."/>
            <person name="Baker D."/>
            <person name="Gharbi K."/>
            <person name="Hall N."/>
            <person name="Watson M."/>
            <person name="Adriaenssens E.M."/>
            <person name="Foster-Nyarko E."/>
            <person name="Jarju S."/>
            <person name="Secka A."/>
            <person name="Antonio M."/>
            <person name="Oren A."/>
            <person name="Chaudhuri R.R."/>
            <person name="La Ragione R."/>
            <person name="Hildebrand F."/>
            <person name="Pallen M.J."/>
        </authorList>
    </citation>
    <scope>NUCLEOTIDE SEQUENCE</scope>
    <source>
        <strain evidence="2">ChiGjej3B3-7149</strain>
    </source>
</reference>
<sequence>MKKILSILLACCLLAGAVPALAVDAGEARAVIGANLTEEQISAVYSNFGVKRGDVTELRVTNADERKYLEGYVEDSVIGTNSISCVYIEVLEAGEGLDVTTSNINWCTSQMYVSALATAGITDAKIIVAAPFEVSGTAALTGVYMAYEDITGETLDETAKLVSTQELTLTAELAEKIGSYDSVEIVNELKLLLGETKNMTDEQLRREIESIASDLGVSLTDTQISQLISLCRSLEKLNPEQLKEKVESVQNTIAKLGQAKETVSNFFEGVKNVWNSIVDFFKGLFA</sequence>
<comment type="caution">
    <text evidence="2">The sequence shown here is derived from an EMBL/GenBank/DDBJ whole genome shotgun (WGS) entry which is preliminary data.</text>
</comment>
<keyword evidence="1" id="KW-0732">Signal</keyword>
<evidence type="ECO:0000313" key="3">
    <source>
        <dbReference type="Proteomes" id="UP000824238"/>
    </source>
</evidence>
<evidence type="ECO:0000256" key="1">
    <source>
        <dbReference type="SAM" id="SignalP"/>
    </source>
</evidence>
<organism evidence="2 3">
    <name type="scientific">Candidatus Scatomorpha intestinigallinarum</name>
    <dbReference type="NCBI Taxonomy" id="2840923"/>
    <lineage>
        <taxon>Bacteria</taxon>
        <taxon>Bacillati</taxon>
        <taxon>Bacillota</taxon>
        <taxon>Clostridia</taxon>
        <taxon>Eubacteriales</taxon>
        <taxon>Candidatus Scatomorpha</taxon>
    </lineage>
</organism>
<dbReference type="AlphaFoldDB" id="A0A9D1DM59"/>
<gene>
    <name evidence="2" type="ORF">IAD36_07395</name>
</gene>
<protein>
    <submittedName>
        <fullName evidence="2">DUF1002 domain-containing protein</fullName>
    </submittedName>
</protein>
<name>A0A9D1DM59_9FIRM</name>
<feature type="chain" id="PRO_5039059241" evidence="1">
    <location>
        <begin position="23"/>
        <end position="286"/>
    </location>
</feature>
<dbReference type="EMBL" id="DVHH01000176">
    <property type="protein sequence ID" value="HIR55398.1"/>
    <property type="molecule type" value="Genomic_DNA"/>
</dbReference>
<dbReference type="Proteomes" id="UP000824238">
    <property type="component" value="Unassembled WGS sequence"/>
</dbReference>
<accession>A0A9D1DM59</accession>
<proteinExistence type="predicted"/>
<dbReference type="Pfam" id="PF06207">
    <property type="entry name" value="DUF1002"/>
    <property type="match status" value="1"/>
</dbReference>
<dbReference type="InterPro" id="IPR009343">
    <property type="entry name" value="DUF1002"/>
</dbReference>
<evidence type="ECO:0000313" key="2">
    <source>
        <dbReference type="EMBL" id="HIR55398.1"/>
    </source>
</evidence>